<reference evidence="2" key="1">
    <citation type="submission" date="2021-08" db="EMBL/GenBank/DDBJ databases">
        <title>WGS assembly of Ceratopteris richardii.</title>
        <authorList>
            <person name="Marchant D.B."/>
            <person name="Chen G."/>
            <person name="Jenkins J."/>
            <person name="Shu S."/>
            <person name="Leebens-Mack J."/>
            <person name="Grimwood J."/>
            <person name="Schmutz J."/>
            <person name="Soltis P."/>
            <person name="Soltis D."/>
            <person name="Chen Z.-H."/>
        </authorList>
    </citation>
    <scope>NUCLEOTIDE SEQUENCE</scope>
    <source>
        <strain evidence="2">Whitten #5841</strain>
        <tissue evidence="2">Leaf</tissue>
    </source>
</reference>
<proteinExistence type="predicted"/>
<feature type="region of interest" description="Disordered" evidence="1">
    <location>
        <begin position="283"/>
        <end position="333"/>
    </location>
</feature>
<feature type="compositionally biased region" description="Low complexity" evidence="1">
    <location>
        <begin position="28"/>
        <end position="37"/>
    </location>
</feature>
<organism evidence="2 3">
    <name type="scientific">Ceratopteris richardii</name>
    <name type="common">Triangle waterfern</name>
    <dbReference type="NCBI Taxonomy" id="49495"/>
    <lineage>
        <taxon>Eukaryota</taxon>
        <taxon>Viridiplantae</taxon>
        <taxon>Streptophyta</taxon>
        <taxon>Embryophyta</taxon>
        <taxon>Tracheophyta</taxon>
        <taxon>Polypodiopsida</taxon>
        <taxon>Polypodiidae</taxon>
        <taxon>Polypodiales</taxon>
        <taxon>Pteridineae</taxon>
        <taxon>Pteridaceae</taxon>
        <taxon>Parkerioideae</taxon>
        <taxon>Ceratopteris</taxon>
    </lineage>
</organism>
<comment type="caution">
    <text evidence="2">The sequence shown here is derived from an EMBL/GenBank/DDBJ whole genome shotgun (WGS) entry which is preliminary data.</text>
</comment>
<feature type="region of interest" description="Disordered" evidence="1">
    <location>
        <begin position="360"/>
        <end position="402"/>
    </location>
</feature>
<name>A0A8T2TDR5_CERRI</name>
<accession>A0A8T2TDR5</accession>
<gene>
    <name evidence="2" type="ORF">KP509_13G013400</name>
</gene>
<feature type="region of interest" description="Disordered" evidence="1">
    <location>
        <begin position="1"/>
        <end position="59"/>
    </location>
</feature>
<feature type="compositionally biased region" description="Basic and acidic residues" evidence="1">
    <location>
        <begin position="299"/>
        <end position="308"/>
    </location>
</feature>
<dbReference type="AlphaFoldDB" id="A0A8T2TDR5"/>
<sequence length="422" mass="47893">MQANEPVAGHQLRRTPRDSKEQSGIRSAQQAAAAWAWLQRAGHGASASRRSDGVDGRRPQAAGLVAAHRTTRNAPLPPTRFKEEFLSSGVAPRKFAEITPAFLDFKHRGLSRDDGEQRQDDAHSEDDDLIPFRKWDIFSADDEGLEADSSLLDKLELESMFRHVRQLQLSELVLCTGSVSAHRSSGSLIVCSDAPLRRSCSDSRQHRRIRKSSSVDDLTHHFAHMLQQLQPLRVIKLASRSPAMCTSVKTIQPMKDARQPHRDRHARRAIRLNVLQEMSCSGRQEVSEFSARRPLRRAKSPDDIERTASFHHHSHSHRHIHHHHHHHHYHLLHDVSTDKSAMKGASELLSSSSLDEKREKALSLRDFRSPAQSPPSYQKSSGKKSPLLPTLSAKHFRFPEQKRRMPLDNSFHYFSDPEGLNF</sequence>
<dbReference type="EMBL" id="CM035418">
    <property type="protein sequence ID" value="KAH7420588.1"/>
    <property type="molecule type" value="Genomic_DNA"/>
</dbReference>
<evidence type="ECO:0000313" key="2">
    <source>
        <dbReference type="EMBL" id="KAH7420588.1"/>
    </source>
</evidence>
<evidence type="ECO:0000313" key="3">
    <source>
        <dbReference type="Proteomes" id="UP000825935"/>
    </source>
</evidence>
<dbReference type="Proteomes" id="UP000825935">
    <property type="component" value="Chromosome 13"/>
</dbReference>
<feature type="compositionally biased region" description="Basic and acidic residues" evidence="1">
    <location>
        <begin position="49"/>
        <end position="58"/>
    </location>
</feature>
<keyword evidence="3" id="KW-1185">Reference proteome</keyword>
<feature type="compositionally biased region" description="Basic residues" evidence="1">
    <location>
        <begin position="309"/>
        <end position="330"/>
    </location>
</feature>
<evidence type="ECO:0000256" key="1">
    <source>
        <dbReference type="SAM" id="MobiDB-lite"/>
    </source>
</evidence>
<protein>
    <submittedName>
        <fullName evidence="2">Uncharacterized protein</fullName>
    </submittedName>
</protein>
<feature type="compositionally biased region" description="Polar residues" evidence="1">
    <location>
        <begin position="370"/>
        <end position="380"/>
    </location>
</feature>